<accession>A0AAU7ZY74</accession>
<sequence length="67" mass="8004">MKIIGKIKKIFSTKEFGNFKKKEVLIITDEAYPQKILIDFIQDKCKLLKKYKKKNKVIIYINIKGRK</sequence>
<organism evidence="1">
    <name type="scientific">Candidatus Shikimatogenerans sp. Ttur</name>
    <dbReference type="NCBI Taxonomy" id="3158569"/>
    <lineage>
        <taxon>Bacteria</taxon>
        <taxon>Pseudomonadati</taxon>
        <taxon>Bacteroidota</taxon>
        <taxon>Flavobacteriia</taxon>
        <taxon>Flavobacteriales</taxon>
        <taxon>Candidatus Shikimatogenerans</taxon>
    </lineage>
</organism>
<dbReference type="InterPro" id="IPR021474">
    <property type="entry name" value="DUF3127"/>
</dbReference>
<name>A0AAU7ZY74_9FLAO</name>
<gene>
    <name evidence="1" type="ORF">ABUS76_00275</name>
</gene>
<evidence type="ECO:0000313" key="1">
    <source>
        <dbReference type="EMBL" id="XCC45348.1"/>
    </source>
</evidence>
<reference evidence="1" key="1">
    <citation type="submission" date="2024-06" db="EMBL/GenBank/DDBJ databases">
        <title>Diversity, functionality, and evolutionary history of bacterial symbionts in false click beetles (Coleoptera, Throscidae).</title>
        <authorList>
            <person name="Wierz J.C."/>
            <person name="Malm H."/>
            <person name="Kaltenpoth M."/>
            <person name="Engl T."/>
        </authorList>
    </citation>
    <scope>NUCLEOTIDE SEQUENCE</scope>
    <source>
        <strain evidence="1">Ttur</strain>
    </source>
</reference>
<protein>
    <submittedName>
        <fullName evidence="1">DUF3127 domain-containing protein</fullName>
    </submittedName>
</protein>
<proteinExistence type="predicted"/>
<dbReference type="EMBL" id="CP158689">
    <property type="protein sequence ID" value="XCC45348.1"/>
    <property type="molecule type" value="Genomic_DNA"/>
</dbReference>
<dbReference type="AlphaFoldDB" id="A0AAU7ZY74"/>
<dbReference type="Pfam" id="PF11325">
    <property type="entry name" value="DUF3127"/>
    <property type="match status" value="1"/>
</dbReference>